<reference evidence="1 2" key="1">
    <citation type="submission" date="2024-10" db="EMBL/GenBank/DDBJ databases">
        <title>The Natural Products Discovery Center: Release of the First 8490 Sequenced Strains for Exploring Actinobacteria Biosynthetic Diversity.</title>
        <authorList>
            <person name="Kalkreuter E."/>
            <person name="Kautsar S.A."/>
            <person name="Yang D."/>
            <person name="Bader C.D."/>
            <person name="Teijaro C.N."/>
            <person name="Fluegel L."/>
            <person name="Davis C.M."/>
            <person name="Simpson J.R."/>
            <person name="Lauterbach L."/>
            <person name="Steele A.D."/>
            <person name="Gui C."/>
            <person name="Meng S."/>
            <person name="Li G."/>
            <person name="Viehrig K."/>
            <person name="Ye F."/>
            <person name="Su P."/>
            <person name="Kiefer A.F."/>
            <person name="Nichols A."/>
            <person name="Cepeda A.J."/>
            <person name="Yan W."/>
            <person name="Fan B."/>
            <person name="Jiang Y."/>
            <person name="Adhikari A."/>
            <person name="Zheng C.-J."/>
            <person name="Schuster L."/>
            <person name="Cowan T.M."/>
            <person name="Smanski M.J."/>
            <person name="Chevrette M.G."/>
            <person name="De Carvalho L.P.S."/>
            <person name="Shen B."/>
        </authorList>
    </citation>
    <scope>NUCLEOTIDE SEQUENCE [LARGE SCALE GENOMIC DNA]</scope>
    <source>
        <strain evidence="1 2">NPDC001650</strain>
    </source>
</reference>
<comment type="caution">
    <text evidence="1">The sequence shown here is derived from an EMBL/GenBank/DDBJ whole genome shotgun (WGS) entry which is preliminary data.</text>
</comment>
<accession>A0ABW6U2W8</accession>
<gene>
    <name evidence="1" type="ORF">ACFYZM_23375</name>
</gene>
<dbReference type="Pfam" id="PF09965">
    <property type="entry name" value="DUF2199"/>
    <property type="match status" value="1"/>
</dbReference>
<evidence type="ECO:0000313" key="1">
    <source>
        <dbReference type="EMBL" id="MFF4219205.1"/>
    </source>
</evidence>
<dbReference type="EMBL" id="JBIAUT010000009">
    <property type="protein sequence ID" value="MFF4219205.1"/>
    <property type="molecule type" value="Genomic_DNA"/>
</dbReference>
<organism evidence="1 2">
    <name type="scientific">Streptomyces nondiastaticus</name>
    <dbReference type="NCBI Taxonomy" id="3154512"/>
    <lineage>
        <taxon>Bacteria</taxon>
        <taxon>Bacillati</taxon>
        <taxon>Actinomycetota</taxon>
        <taxon>Actinomycetes</taxon>
        <taxon>Kitasatosporales</taxon>
        <taxon>Streptomycetaceae</taxon>
        <taxon>Streptomyces</taxon>
    </lineage>
</organism>
<protein>
    <submittedName>
        <fullName evidence="1">DUF2199 domain-containing protein</fullName>
    </submittedName>
</protein>
<dbReference type="RefSeq" id="WP_388630366.1">
    <property type="nucleotide sequence ID" value="NZ_JBIAUT010000009.1"/>
</dbReference>
<dbReference type="Proteomes" id="UP001602123">
    <property type="component" value="Unassembled WGS sequence"/>
</dbReference>
<dbReference type="InterPro" id="IPR018697">
    <property type="entry name" value="DUF2199"/>
</dbReference>
<evidence type="ECO:0000313" key="2">
    <source>
        <dbReference type="Proteomes" id="UP001602123"/>
    </source>
</evidence>
<keyword evidence="2" id="KW-1185">Reference proteome</keyword>
<name>A0ABW6U2W8_9ACTN</name>
<sequence length="81" mass="8999">MTNALGFTCSCYGTRHAELPAYSPTTLNLKTNVHARPVGEHPFVKREPTDHPLAVEQWTGMAWERVRTIAEAVLHPTGENS</sequence>
<proteinExistence type="predicted"/>